<name>A0A432XTR0_9GAMM</name>
<reference evidence="12" key="1">
    <citation type="journal article" date="2018" name="Front. Microbiol.">
        <title>Genome-Based Analysis Reveals the Taxonomy and Diversity of the Family Idiomarinaceae.</title>
        <authorList>
            <person name="Liu Y."/>
            <person name="Lai Q."/>
            <person name="Shao Z."/>
        </authorList>
    </citation>
    <scope>NUCLEOTIDE SEQUENCE [LARGE SCALE GENOMIC DNA]</scope>
    <source>
        <strain evidence="12">BH195</strain>
    </source>
</reference>
<comment type="caution">
    <text evidence="11">The sequence shown here is derived from an EMBL/GenBank/DDBJ whole genome shotgun (WGS) entry which is preliminary data.</text>
</comment>
<evidence type="ECO:0000256" key="5">
    <source>
        <dbReference type="ARBA" id="ARBA00022692"/>
    </source>
</evidence>
<keyword evidence="7 10" id="KW-0406">Ion transport</keyword>
<dbReference type="PANTHER" id="PTHR30266:SF2">
    <property type="entry name" value="LARGE-CONDUCTANCE MECHANOSENSITIVE CHANNEL"/>
    <property type="match status" value="1"/>
</dbReference>
<evidence type="ECO:0000256" key="3">
    <source>
        <dbReference type="ARBA" id="ARBA00022448"/>
    </source>
</evidence>
<keyword evidence="8 10" id="KW-0472">Membrane</keyword>
<evidence type="ECO:0000256" key="2">
    <source>
        <dbReference type="ARBA" id="ARBA00007254"/>
    </source>
</evidence>
<proteinExistence type="inferred from homology"/>
<dbReference type="GO" id="GO:0005886">
    <property type="term" value="C:plasma membrane"/>
    <property type="evidence" value="ECO:0007669"/>
    <property type="project" value="UniProtKB-SubCell"/>
</dbReference>
<dbReference type="Pfam" id="PF01741">
    <property type="entry name" value="MscL"/>
    <property type="match status" value="1"/>
</dbReference>
<dbReference type="PANTHER" id="PTHR30266">
    <property type="entry name" value="MECHANOSENSITIVE CHANNEL MSCL"/>
    <property type="match status" value="1"/>
</dbReference>
<evidence type="ECO:0000256" key="1">
    <source>
        <dbReference type="ARBA" id="ARBA00004651"/>
    </source>
</evidence>
<keyword evidence="5 10" id="KW-0812">Transmembrane</keyword>
<evidence type="ECO:0000256" key="8">
    <source>
        <dbReference type="ARBA" id="ARBA00023136"/>
    </source>
</evidence>
<dbReference type="NCBIfam" id="TIGR00220">
    <property type="entry name" value="mscL"/>
    <property type="match status" value="1"/>
</dbReference>
<accession>A0A432XTR0</accession>
<dbReference type="InterPro" id="IPR037673">
    <property type="entry name" value="MSC/AndL"/>
</dbReference>
<evidence type="ECO:0000256" key="4">
    <source>
        <dbReference type="ARBA" id="ARBA00022475"/>
    </source>
</evidence>
<evidence type="ECO:0000256" key="10">
    <source>
        <dbReference type="HAMAP-Rule" id="MF_00115"/>
    </source>
</evidence>
<dbReference type="Proteomes" id="UP000287198">
    <property type="component" value="Unassembled WGS sequence"/>
</dbReference>
<dbReference type="NCBIfam" id="NF001843">
    <property type="entry name" value="PRK00567.1-4"/>
    <property type="match status" value="1"/>
</dbReference>
<dbReference type="SUPFAM" id="SSF81330">
    <property type="entry name" value="Gated mechanosensitive channel"/>
    <property type="match status" value="1"/>
</dbReference>
<evidence type="ECO:0000256" key="6">
    <source>
        <dbReference type="ARBA" id="ARBA00022989"/>
    </source>
</evidence>
<dbReference type="OrthoDB" id="9810350at2"/>
<evidence type="ECO:0000256" key="9">
    <source>
        <dbReference type="ARBA" id="ARBA00023303"/>
    </source>
</evidence>
<feature type="transmembrane region" description="Helical" evidence="10">
    <location>
        <begin position="85"/>
        <end position="106"/>
    </location>
</feature>
<keyword evidence="4 10" id="KW-1003">Cell membrane</keyword>
<evidence type="ECO:0000313" key="11">
    <source>
        <dbReference type="EMBL" id="RUO51971.1"/>
    </source>
</evidence>
<organism evidence="11 12">
    <name type="scientific">Pseudidiomarina halophila</name>
    <dbReference type="NCBI Taxonomy" id="1449799"/>
    <lineage>
        <taxon>Bacteria</taxon>
        <taxon>Pseudomonadati</taxon>
        <taxon>Pseudomonadota</taxon>
        <taxon>Gammaproteobacteria</taxon>
        <taxon>Alteromonadales</taxon>
        <taxon>Idiomarinaceae</taxon>
        <taxon>Pseudidiomarina</taxon>
    </lineage>
</organism>
<gene>
    <name evidence="10" type="primary">mscL</name>
    <name evidence="11" type="ORF">CWI69_10035</name>
</gene>
<dbReference type="PRINTS" id="PR01264">
    <property type="entry name" value="MECHCHANNEL"/>
</dbReference>
<keyword evidence="3 10" id="KW-0813">Transport</keyword>
<comment type="similarity">
    <text evidence="2 10">Belongs to the MscL family.</text>
</comment>
<keyword evidence="6 10" id="KW-1133">Transmembrane helix</keyword>
<dbReference type="InterPro" id="IPR001185">
    <property type="entry name" value="MS_channel"/>
</dbReference>
<comment type="caution">
    <text evidence="10">Lacks conserved residue(s) required for the propagation of feature annotation.</text>
</comment>
<comment type="subcellular location">
    <subcellularLocation>
        <location evidence="10">Cell inner membrane</location>
        <topology evidence="10">Multi-pass membrane protein</topology>
    </subcellularLocation>
    <subcellularLocation>
        <location evidence="1">Cell membrane</location>
        <topology evidence="1">Multi-pass membrane protein</topology>
    </subcellularLocation>
</comment>
<dbReference type="HAMAP" id="MF_00115">
    <property type="entry name" value="MscL"/>
    <property type="match status" value="1"/>
</dbReference>
<protein>
    <recommendedName>
        <fullName evidence="10">Large-conductance mechanosensitive channel</fullName>
    </recommendedName>
</protein>
<dbReference type="AlphaFoldDB" id="A0A432XTR0"/>
<keyword evidence="10" id="KW-0997">Cell inner membrane</keyword>
<evidence type="ECO:0000313" key="12">
    <source>
        <dbReference type="Proteomes" id="UP000287198"/>
    </source>
</evidence>
<evidence type="ECO:0000256" key="7">
    <source>
        <dbReference type="ARBA" id="ARBA00023065"/>
    </source>
</evidence>
<comment type="function">
    <text evidence="10">Channel that opens in response to stretch forces in the membrane lipid bilayer. May participate in the regulation of osmotic pressure changes within the cell.</text>
</comment>
<dbReference type="InterPro" id="IPR036019">
    <property type="entry name" value="MscL_channel"/>
</dbReference>
<dbReference type="EMBL" id="PIPW01000003">
    <property type="protein sequence ID" value="RUO51971.1"/>
    <property type="molecule type" value="Genomic_DNA"/>
</dbReference>
<keyword evidence="12" id="KW-1185">Reference proteome</keyword>
<dbReference type="Gene3D" id="1.10.1200.120">
    <property type="entry name" value="Large-conductance mechanosensitive channel, MscL, domain 1"/>
    <property type="match status" value="1"/>
</dbReference>
<sequence>MLNEFKKFALRGNVVDMAVGIIIGGAFSTIVKSLVADIIMPPIGLLLGGVDFNNMFWVLKAGAETPGPYIALADAEAAGAVTMNYGLFITNTISFIIVAFAVFLLVKGMNNLKAKEEPAAVNTKACDYCFSTIPLKATRCPSCTSDLSPSKSD</sequence>
<comment type="subunit">
    <text evidence="10">Homopentamer.</text>
</comment>
<keyword evidence="9 10" id="KW-0407">Ion channel</keyword>
<dbReference type="PROSITE" id="PS01327">
    <property type="entry name" value="MSCL"/>
    <property type="match status" value="1"/>
</dbReference>
<dbReference type="InterPro" id="IPR019823">
    <property type="entry name" value="Mechanosensitive_channel_CS"/>
</dbReference>
<dbReference type="RefSeq" id="WP_126764074.1">
    <property type="nucleotide sequence ID" value="NZ_JBHLTZ010000010.1"/>
</dbReference>
<dbReference type="GO" id="GO:0008381">
    <property type="term" value="F:mechanosensitive monoatomic ion channel activity"/>
    <property type="evidence" value="ECO:0007669"/>
    <property type="project" value="UniProtKB-UniRule"/>
</dbReference>